<feature type="region of interest" description="Disordered" evidence="15">
    <location>
        <begin position="1874"/>
        <end position="1941"/>
    </location>
</feature>
<dbReference type="InterPro" id="IPR029071">
    <property type="entry name" value="Ubiquitin-like_domsf"/>
</dbReference>
<feature type="region of interest" description="Disordered" evidence="15">
    <location>
        <begin position="397"/>
        <end position="440"/>
    </location>
</feature>
<evidence type="ECO:0000313" key="22">
    <source>
        <dbReference type="Proteomes" id="UP000472270"/>
    </source>
</evidence>
<feature type="region of interest" description="Disordered" evidence="15">
    <location>
        <begin position="1421"/>
        <end position="1464"/>
    </location>
</feature>
<evidence type="ECO:0000256" key="8">
    <source>
        <dbReference type="ARBA" id="ARBA00023212"/>
    </source>
</evidence>
<feature type="region of interest" description="Disordered" evidence="15">
    <location>
        <begin position="910"/>
        <end position="1016"/>
    </location>
</feature>
<evidence type="ECO:0000256" key="13">
    <source>
        <dbReference type="PIRSR" id="PIRSR000933-50"/>
    </source>
</evidence>
<evidence type="ECO:0000259" key="20">
    <source>
        <dbReference type="PROSITE" id="PS51377"/>
    </source>
</evidence>
<dbReference type="InterPro" id="IPR000299">
    <property type="entry name" value="FERM_domain"/>
</dbReference>
<comment type="function">
    <text evidence="12">Regulates negatively FAS-induced apoptosis and NGFR-mediated pro-apoptotic signaling.</text>
</comment>
<feature type="domain" description="PDZ" evidence="19">
    <location>
        <begin position="1325"/>
        <end position="1402"/>
    </location>
</feature>
<dbReference type="SMART" id="SM00228">
    <property type="entry name" value="PDZ"/>
    <property type="match status" value="4"/>
</dbReference>
<feature type="domain" description="FERM" evidence="18">
    <location>
        <begin position="560"/>
        <end position="859"/>
    </location>
</feature>
<feature type="region of interest" description="Disordered" evidence="15">
    <location>
        <begin position="328"/>
        <end position="351"/>
    </location>
</feature>
<evidence type="ECO:0000259" key="17">
    <source>
        <dbReference type="PROSITE" id="PS50056"/>
    </source>
</evidence>
<dbReference type="Pfam" id="PF16474">
    <property type="entry name" value="KIND"/>
    <property type="match status" value="1"/>
</dbReference>
<evidence type="ECO:0000256" key="12">
    <source>
        <dbReference type="PIRNR" id="PIRNR000933"/>
    </source>
</evidence>
<dbReference type="InterPro" id="IPR029021">
    <property type="entry name" value="Prot-tyrosine_phosphatase-like"/>
</dbReference>
<dbReference type="InterPro" id="IPR019749">
    <property type="entry name" value="Band_41_domain"/>
</dbReference>
<dbReference type="Pfam" id="PF09380">
    <property type="entry name" value="FERM_C"/>
    <property type="match status" value="1"/>
</dbReference>
<evidence type="ECO:0000256" key="14">
    <source>
        <dbReference type="PIRSR" id="PIRSR000933-51"/>
    </source>
</evidence>
<dbReference type="Pfam" id="PF16599">
    <property type="entry name" value="PTN13_u3"/>
    <property type="match status" value="1"/>
</dbReference>
<keyword evidence="22" id="KW-1185">Reference proteome</keyword>
<dbReference type="Gene3D" id="1.10.510.10">
    <property type="entry name" value="Transferase(Phosphotransferase) domain 1"/>
    <property type="match status" value="1"/>
</dbReference>
<dbReference type="PROSITE" id="PS00661">
    <property type="entry name" value="FERM_2"/>
    <property type="match status" value="1"/>
</dbReference>
<dbReference type="FunFam" id="2.30.29.30:FF:000107">
    <property type="entry name" value="Tyrosine-protein phosphatase non-receptor type 13"/>
    <property type="match status" value="1"/>
</dbReference>
<evidence type="ECO:0000256" key="9">
    <source>
        <dbReference type="ARBA" id="ARBA00023242"/>
    </source>
</evidence>
<dbReference type="Gene3D" id="1.20.80.10">
    <property type="match status" value="1"/>
</dbReference>
<dbReference type="PROSITE" id="PS51377">
    <property type="entry name" value="KIND"/>
    <property type="match status" value="1"/>
</dbReference>
<dbReference type="InterPro" id="IPR019748">
    <property type="entry name" value="FERM_central"/>
</dbReference>
<dbReference type="Gene3D" id="3.10.20.90">
    <property type="entry name" value="Phosphatidylinositol 3-kinase Catalytic Subunit, Chain A, domain 1"/>
    <property type="match status" value="1"/>
</dbReference>
<dbReference type="CDD" id="cd14597">
    <property type="entry name" value="PTPc-N13"/>
    <property type="match status" value="1"/>
</dbReference>
<dbReference type="Pfam" id="PF00102">
    <property type="entry name" value="Y_phosphatase"/>
    <property type="match status" value="1"/>
</dbReference>
<feature type="compositionally biased region" description="Basic and acidic residues" evidence="15">
    <location>
        <begin position="1476"/>
        <end position="1486"/>
    </location>
</feature>
<keyword evidence="8 12" id="KW-0206">Cytoskeleton</keyword>
<accession>A0A673HX00</accession>
<dbReference type="FunFam" id="3.90.190.10:FF:000102">
    <property type="entry name" value="Receptor-type tyrosine-protein phosphatase"/>
    <property type="match status" value="1"/>
</dbReference>
<dbReference type="InterPro" id="IPR036034">
    <property type="entry name" value="PDZ_sf"/>
</dbReference>
<dbReference type="CDD" id="cd06792">
    <property type="entry name" value="PDZ2-PTPN13_FRMPD2-like"/>
    <property type="match status" value="1"/>
</dbReference>
<dbReference type="Pfam" id="PF00373">
    <property type="entry name" value="FERM_M"/>
    <property type="match status" value="1"/>
</dbReference>
<dbReference type="InterPro" id="IPR000242">
    <property type="entry name" value="PTP_cat"/>
</dbReference>
<keyword evidence="7 12" id="KW-0904">Protein phosphatase</keyword>
<dbReference type="InterPro" id="IPR018979">
    <property type="entry name" value="FERM_N"/>
</dbReference>
<dbReference type="PRINTS" id="PR00700">
    <property type="entry name" value="PRTYPHPHTASE"/>
</dbReference>
<dbReference type="SUPFAM" id="SSF50156">
    <property type="entry name" value="PDZ domain-like"/>
    <property type="match status" value="4"/>
</dbReference>
<dbReference type="PROSITE" id="PS50056">
    <property type="entry name" value="TYR_PHOSPHATASE_2"/>
    <property type="match status" value="1"/>
</dbReference>
<evidence type="ECO:0000259" key="18">
    <source>
        <dbReference type="PROSITE" id="PS50057"/>
    </source>
</evidence>
<dbReference type="SUPFAM" id="SSF47031">
    <property type="entry name" value="Second domain of FERM"/>
    <property type="match status" value="1"/>
</dbReference>
<dbReference type="PIRSF" id="PIRSF000933">
    <property type="entry name" value="Tyr-Ptase_nr13"/>
    <property type="match status" value="1"/>
</dbReference>
<keyword evidence="6 12" id="KW-0378">Hydrolase</keyword>
<dbReference type="Proteomes" id="UP000472270">
    <property type="component" value="Unassembled WGS sequence"/>
</dbReference>
<dbReference type="InterPro" id="IPR001478">
    <property type="entry name" value="PDZ"/>
</dbReference>
<dbReference type="SMART" id="SM00750">
    <property type="entry name" value="KIND"/>
    <property type="match status" value="1"/>
</dbReference>
<dbReference type="CDD" id="cd23072">
    <property type="entry name" value="PDZ1_PTPN13-like"/>
    <property type="match status" value="1"/>
</dbReference>
<dbReference type="PANTHER" id="PTHR46900">
    <property type="entry name" value="TYROSINE-PROTEIN PHOSPHATASE NON-RECEPTOR TYPE 13"/>
    <property type="match status" value="1"/>
</dbReference>
<evidence type="ECO:0000256" key="5">
    <source>
        <dbReference type="ARBA" id="ARBA00022737"/>
    </source>
</evidence>
<feature type="compositionally biased region" description="Basic and acidic residues" evidence="15">
    <location>
        <begin position="1911"/>
        <end position="1921"/>
    </location>
</feature>
<dbReference type="PROSITE" id="PS50057">
    <property type="entry name" value="FERM_3"/>
    <property type="match status" value="1"/>
</dbReference>
<evidence type="ECO:0000256" key="1">
    <source>
        <dbReference type="ARBA" id="ARBA00004123"/>
    </source>
</evidence>
<dbReference type="InterPro" id="IPR003595">
    <property type="entry name" value="Tyr_Pase_cat"/>
</dbReference>
<dbReference type="InterPro" id="IPR035963">
    <property type="entry name" value="FERM_2"/>
</dbReference>
<dbReference type="PROSITE" id="PS50055">
    <property type="entry name" value="TYR_PHOSPHATASE_PTP"/>
    <property type="match status" value="1"/>
</dbReference>
<dbReference type="CDD" id="cd14473">
    <property type="entry name" value="FERM_B-lobe"/>
    <property type="match status" value="1"/>
</dbReference>
<feature type="domain" description="PDZ" evidence="19">
    <location>
        <begin position="1063"/>
        <end position="1149"/>
    </location>
</feature>
<evidence type="ECO:0000256" key="6">
    <source>
        <dbReference type="ARBA" id="ARBA00022801"/>
    </source>
</evidence>
<organism evidence="21 22">
    <name type="scientific">Sinocyclocheilus rhinocerous</name>
    <dbReference type="NCBI Taxonomy" id="307959"/>
    <lineage>
        <taxon>Eukaryota</taxon>
        <taxon>Metazoa</taxon>
        <taxon>Chordata</taxon>
        <taxon>Craniata</taxon>
        <taxon>Vertebrata</taxon>
        <taxon>Euteleostomi</taxon>
        <taxon>Actinopterygii</taxon>
        <taxon>Neopterygii</taxon>
        <taxon>Teleostei</taxon>
        <taxon>Ostariophysi</taxon>
        <taxon>Cypriniformes</taxon>
        <taxon>Cyprinidae</taxon>
        <taxon>Cyprininae</taxon>
        <taxon>Sinocyclocheilus</taxon>
    </lineage>
</organism>
<feature type="compositionally biased region" description="Polar residues" evidence="15">
    <location>
        <begin position="956"/>
        <end position="982"/>
    </location>
</feature>
<reference evidence="21" key="2">
    <citation type="submission" date="2025-09" db="UniProtKB">
        <authorList>
            <consortium name="Ensembl"/>
        </authorList>
    </citation>
    <scope>IDENTIFICATION</scope>
</reference>
<evidence type="ECO:0000259" key="19">
    <source>
        <dbReference type="PROSITE" id="PS50106"/>
    </source>
</evidence>
<dbReference type="PANTHER" id="PTHR46900:SF1">
    <property type="entry name" value="TYROSINE-PROTEIN PHOSPHATASE NON-RECEPTOR TYPE 13"/>
    <property type="match status" value="1"/>
</dbReference>
<dbReference type="InterPro" id="IPR011993">
    <property type="entry name" value="PH-like_dom_sf"/>
</dbReference>
<dbReference type="Gene3D" id="3.90.190.10">
    <property type="entry name" value="Protein tyrosine phosphatase superfamily"/>
    <property type="match status" value="1"/>
</dbReference>
<protein>
    <recommendedName>
        <fullName evidence="12">Tyrosine-protein phosphatase non-receptor type 13</fullName>
        <ecNumber evidence="12">3.1.3.48</ecNumber>
    </recommendedName>
</protein>
<feature type="compositionally biased region" description="Basic and acidic residues" evidence="15">
    <location>
        <begin position="1263"/>
        <end position="1279"/>
    </location>
</feature>
<dbReference type="CDD" id="cd17195">
    <property type="entry name" value="FERM_F1_PTPN13"/>
    <property type="match status" value="1"/>
</dbReference>
<evidence type="ECO:0000259" key="16">
    <source>
        <dbReference type="PROSITE" id="PS50055"/>
    </source>
</evidence>
<feature type="compositionally biased region" description="Basic and acidic residues" evidence="15">
    <location>
        <begin position="186"/>
        <end position="203"/>
    </location>
</feature>
<dbReference type="SMART" id="SM01196">
    <property type="entry name" value="FERM_C"/>
    <property type="match status" value="1"/>
</dbReference>
<reference evidence="21" key="1">
    <citation type="submission" date="2025-08" db="UniProtKB">
        <authorList>
            <consortium name="Ensembl"/>
        </authorList>
    </citation>
    <scope>IDENTIFICATION</scope>
</reference>
<dbReference type="CDD" id="cd23060">
    <property type="entry name" value="PDZ5_DrPTPN13-like"/>
    <property type="match status" value="1"/>
</dbReference>
<feature type="compositionally biased region" description="Low complexity" evidence="15">
    <location>
        <begin position="408"/>
        <end position="422"/>
    </location>
</feature>
<comment type="similarity">
    <text evidence="3 12">Belongs to the protein-tyrosine phosphatase family. Non-receptor class subfamily.</text>
</comment>
<dbReference type="Ensembl" id="ENSSRHT00000031128.1">
    <property type="protein sequence ID" value="ENSSRHP00000030241.1"/>
    <property type="gene ID" value="ENSSRHG00000014279.1"/>
</dbReference>
<dbReference type="GO" id="GO:0005856">
    <property type="term" value="C:cytoskeleton"/>
    <property type="evidence" value="ECO:0007669"/>
    <property type="project" value="UniProtKB-SubCell"/>
</dbReference>
<evidence type="ECO:0000256" key="3">
    <source>
        <dbReference type="ARBA" id="ARBA00009649"/>
    </source>
</evidence>
<dbReference type="Pfam" id="PF09379">
    <property type="entry name" value="FERM_N"/>
    <property type="match status" value="1"/>
</dbReference>
<feature type="region of interest" description="Disordered" evidence="15">
    <location>
        <begin position="185"/>
        <end position="214"/>
    </location>
</feature>
<comment type="function">
    <text evidence="11">Tyrosine-protein phosphatase targeted to sites of actin polymerization in response of varied extracellular stimuli. Has tyrosine phosphatase activity towards various tyrosyl phosphorylated substrates.</text>
</comment>
<dbReference type="GO" id="GO:0004725">
    <property type="term" value="F:protein tyrosine phosphatase activity"/>
    <property type="evidence" value="ECO:0007669"/>
    <property type="project" value="UniProtKB-UniRule"/>
</dbReference>
<feature type="compositionally biased region" description="Basic and acidic residues" evidence="15">
    <location>
        <begin position="423"/>
        <end position="436"/>
    </location>
</feature>
<feature type="binding site" evidence="14">
    <location>
        <position position="2172"/>
    </location>
    <ligand>
        <name>substrate</name>
    </ligand>
</feature>
<dbReference type="PROSITE" id="PS50106">
    <property type="entry name" value="PDZ"/>
    <property type="match status" value="4"/>
</dbReference>
<name>A0A673HX00_9TELE</name>
<feature type="compositionally biased region" description="Basic and acidic residues" evidence="15">
    <location>
        <begin position="1439"/>
        <end position="1449"/>
    </location>
</feature>
<evidence type="ECO:0000256" key="10">
    <source>
        <dbReference type="ARBA" id="ARBA00051722"/>
    </source>
</evidence>
<dbReference type="EC" id="3.1.3.48" evidence="12"/>
<feature type="region of interest" description="Disordered" evidence="15">
    <location>
        <begin position="1152"/>
        <end position="1302"/>
    </location>
</feature>
<dbReference type="InterPro" id="IPR018980">
    <property type="entry name" value="FERM_PH-like_C"/>
</dbReference>
<feature type="domain" description="Tyrosine-protein phosphatase" evidence="16">
    <location>
        <begin position="2007"/>
        <end position="2261"/>
    </location>
</feature>
<dbReference type="GO" id="GO:0005634">
    <property type="term" value="C:nucleus"/>
    <property type="evidence" value="ECO:0007669"/>
    <property type="project" value="UniProtKB-SubCell"/>
</dbReference>
<feature type="domain" description="PDZ" evidence="19">
    <location>
        <begin position="1638"/>
        <end position="1721"/>
    </location>
</feature>
<sequence>MHVSLAEALQVRGGPLQEEEVWAVLNQSAESLHELLRRDPSVLGFIISPWSLLLMPSGNISFTDENVTQKDLRAFTPPEVLEGLNLSSLSDMEKMHVYSLGMTLFWGADYEIPQSQPMKLGEHLNRVLLNMCDDSTLTRLSVRSVLDTCGAHIRNSDCDPSFSYVRRLVRLVLGSLSQLDGLLSQSERESLPGRSKEIRERLRGKGLPAGRSAAHRVLERYRTRTQEQANLNRRLSRSMGSLPIQDLVRADEGLSQYPPSEYHAGSESSAELYQQRQQQQLQQRDRPMEVNQRSHPHQRNKSWASSADLACLDPDMLRFGALEDARRGSSALSTCSAGRHKSSSKSGDSRYVDFGSLDVRKAHHHSSQSVGSVFNNAYDRIREKHKKLQALKQAMDDPLHTHRRYHSDYSSSSESPSVTSSDPDYRQAKKPEDLRRYSSQVGLAEHDGVSLSSAQRHRLFEAGQDELLGTELLIQHQEDLHRLQARLSRASVYPGEDPRASILDLAEPLHSSPLEAGLHPRKSKSLFGPEFVRMSSEPTVVLTVPSSIMNKRGKVEESQRKVGLVLLNGQKLELCCDVKAVCKDVLDMVVAHIGLVEHHLFSLAYLKDDEFFFVEPDAKLSKVAPDGWKDDPRKKKTDVNFNLFLRIKFFQDDISLIQHTMTKHQYYLQLRKDILEERVRCDLENDMILASLALQAEFGDYQTELHGRTYFRTEHYLPASVLDKIDQTTIKEELPKLHSLYYNASEQEAELEFLKVCQRLPEYGVHFHRVHPEKRSLTGIMLGIYSKGVLIFEVLNGNRTPVLRFPWRDTKKISFTKKKICLQNTSDGIKHLFQTDSQKTCQYLLHLCSAQYKFHLHMKARQNNQELQDLENSPLSSLQYSDGMGAVSLSPSTDPELYKRMSYSEISLSKSLSRISVPPEPPYQGFSSSSNPRMKSRSHHNLGQLPESPEHRMVPFSSQSQSGMPRSQVLASTHQRASSDTDSIAVARQQEGATVDDSPRWSPEILKKESDSSSCEDTGQAYVVGVSMHSSGVPSTPASSIGITDSLKKKVNALPSPEREIQTVNLKKDVKYGLGFQVVGGENSGRQDLGTSISSITSGGPADINSCLKPGDRLLSVNDVSLESLSHDTVVEILQKAPDDVTLVVSQPKERLFPDSPSGIHHYKSASQNQEVEVDSSSEDHTHSPSPPPVSSKTSPPQSVRQGSISSQDSRTESASLLQTNLNGFHRNIPTEGPAPVQSLAADSKPSVEATPPALPPKTRKSKVPDVPKELEYSDRGDSDMDEDTYSSSQEKQKTKKGVSPNIVTETLNASSPEVNSLQPGDLFDVELSKIDSSLGISVTGGSNTTVRHGGIYIKGVIPKGAAELDGRIKKGDRVVAVNGKSLEGASHKQAVEMLRDTGQEVISALRGTGQEVTLHLCRPAPGVLPEMDPAIKTPVPSPRKEPRPKPQPDPKTSSPPQTECPRAVGAVEEALERLMLKSPSRRDSYSDSTDNDELEEAFSPTNLEQASQAWDRSVYQTPMGRLPDEANMDDTVRSAYYSPRQSMSRPDVSRRSEIAVVPNPGPGGTPTLHILTAFEHRPSIKCVTQRHTRRVNNTDVSGMNHTEVVNLVRAAPKVVDIVVGRILEPPKPPIEAHLLPDIIFQCHDESLGLVLDGGSDSGLGVLYIKDIIPGSVASAEGSLRHLDIIHYINGAPTQDLTLSESRRLLQLSLRNLSLKATRDGKPVFPGEEQISLLNNNISPKVSQSMNGYLHSNDRNEFEALSGICPAEEQIVKLQLEKPPAGGLGFSVIGGERGIFVKSITPGGTADTAGTLQVGDRLLKVNEDLMIGVSHSKAVTTIRKAKGLVHLIVSRPADQMPNTYLGFLPLKSSGVNGNNDYDTGSLEKGKGTEGSGDLSEDTDCDGSSLPEDSPETSRKAEWKEENVDDPLNDSALQSSSGQLDEDEITWGSDELPMENISSKFTEDGPIVTGEELTSLPLVKVVPDGHYTSTNLNTIVRMMRGLLEQKVPLQEFENLQNLRPLDDCLIGQTKENKKKNRYKNIVPFDTTRVMLGKDGGYINANFIKMPVKDENFLYIACQGPLPTTLGDFWQMVWEQKSNVIAMMTQEVEGGKVKCQRYWPDTPRSPEMVDDRLQITLVKDQHLDNFVIRLIEVKDIQTNEIQRVTHLNYTGWPDHGTPTQPEQLLTFISYMRHIHQSGPIITHCSAGIGRSGTLICIDVVLGLISKDADFDISDVVRTMRLQRQGMVQTEEQYIFCYQVILYVLRCLQAEEKLSG</sequence>
<feature type="domain" description="KIND" evidence="20">
    <location>
        <begin position="3"/>
        <end position="186"/>
    </location>
</feature>
<dbReference type="Gene3D" id="2.30.29.30">
    <property type="entry name" value="Pleckstrin-homology domain (PH domain)/Phosphotyrosine-binding domain (PTB)"/>
    <property type="match status" value="1"/>
</dbReference>
<dbReference type="Gene3D" id="2.30.42.10">
    <property type="match status" value="4"/>
</dbReference>
<dbReference type="InterPro" id="IPR012153">
    <property type="entry name" value="PTPN13"/>
</dbReference>
<dbReference type="InterPro" id="IPR011019">
    <property type="entry name" value="KIND_dom"/>
</dbReference>
<evidence type="ECO:0000256" key="7">
    <source>
        <dbReference type="ARBA" id="ARBA00022912"/>
    </source>
</evidence>
<dbReference type="InterPro" id="IPR052074">
    <property type="entry name" value="NonRcpt_TyrProt_Phosphatase"/>
</dbReference>
<keyword evidence="4 12" id="KW-0963">Cytoplasm</keyword>
<dbReference type="GO" id="GO:0005737">
    <property type="term" value="C:cytoplasm"/>
    <property type="evidence" value="ECO:0007669"/>
    <property type="project" value="UniProtKB-UniRule"/>
</dbReference>
<dbReference type="FunFam" id="2.30.42.10:FF:000105">
    <property type="entry name" value="Tyrosine-protein phosphatase non-receptor type 13"/>
    <property type="match status" value="1"/>
</dbReference>
<dbReference type="PRINTS" id="PR00935">
    <property type="entry name" value="BAND41"/>
</dbReference>
<feature type="domain" description="PDZ" evidence="19">
    <location>
        <begin position="1773"/>
        <end position="1853"/>
    </location>
</feature>
<dbReference type="SUPFAM" id="SSF54236">
    <property type="entry name" value="Ubiquitin-like"/>
    <property type="match status" value="1"/>
</dbReference>
<feature type="compositionally biased region" description="Polar residues" evidence="15">
    <location>
        <begin position="1200"/>
        <end position="1223"/>
    </location>
</feature>
<gene>
    <name evidence="21" type="primary">LOC107740220</name>
</gene>
<feature type="compositionally biased region" description="Polar residues" evidence="15">
    <location>
        <begin position="1500"/>
        <end position="1510"/>
    </location>
</feature>
<keyword evidence="9" id="KW-0539">Nucleus</keyword>
<dbReference type="GO" id="GO:0036312">
    <property type="term" value="F:phosphatidylinositol 3-kinase regulatory subunit binding"/>
    <property type="evidence" value="ECO:0007669"/>
    <property type="project" value="TreeGrafter"/>
</dbReference>
<keyword evidence="5" id="KW-0677">Repeat</keyword>
<evidence type="ECO:0000256" key="15">
    <source>
        <dbReference type="SAM" id="MobiDB-lite"/>
    </source>
</evidence>
<dbReference type="CDD" id="cd13187">
    <property type="entry name" value="FERM_C_PTPH13"/>
    <property type="match status" value="1"/>
</dbReference>
<feature type="domain" description="Tyrosine specific protein phosphatases" evidence="17">
    <location>
        <begin position="2183"/>
        <end position="2252"/>
    </location>
</feature>
<proteinExistence type="inferred from homology"/>
<dbReference type="InterPro" id="IPR000387">
    <property type="entry name" value="Tyr_Pase_dom"/>
</dbReference>
<feature type="region of interest" description="Disordered" evidence="15">
    <location>
        <begin position="1476"/>
        <end position="1510"/>
    </location>
</feature>
<comment type="catalytic activity">
    <reaction evidence="10 12">
        <text>O-phospho-L-tyrosyl-[protein] + H2O = L-tyrosyl-[protein] + phosphate</text>
        <dbReference type="Rhea" id="RHEA:10684"/>
        <dbReference type="Rhea" id="RHEA-COMP:10136"/>
        <dbReference type="Rhea" id="RHEA-COMP:20101"/>
        <dbReference type="ChEBI" id="CHEBI:15377"/>
        <dbReference type="ChEBI" id="CHEBI:43474"/>
        <dbReference type="ChEBI" id="CHEBI:46858"/>
        <dbReference type="ChEBI" id="CHEBI:61978"/>
        <dbReference type="EC" id="3.1.3.48"/>
    </reaction>
</comment>
<evidence type="ECO:0000256" key="2">
    <source>
        <dbReference type="ARBA" id="ARBA00004245"/>
    </source>
</evidence>
<comment type="subcellular location">
    <subcellularLocation>
        <location evidence="2 12">Cytoplasm</location>
        <location evidence="2 12">Cytoskeleton</location>
    </subcellularLocation>
    <subcellularLocation>
        <location evidence="1">Nucleus</location>
    </subcellularLocation>
</comment>
<dbReference type="SMART" id="SM00295">
    <property type="entry name" value="B41"/>
    <property type="match status" value="1"/>
</dbReference>
<dbReference type="Pfam" id="PF00595">
    <property type="entry name" value="PDZ"/>
    <property type="match status" value="4"/>
</dbReference>
<dbReference type="InterPro" id="IPR014352">
    <property type="entry name" value="FERM/acyl-CoA-bd_prot_sf"/>
</dbReference>
<dbReference type="SMART" id="SM00404">
    <property type="entry name" value="PTPc_motif"/>
    <property type="match status" value="1"/>
</dbReference>
<evidence type="ECO:0000256" key="4">
    <source>
        <dbReference type="ARBA" id="ARBA00022490"/>
    </source>
</evidence>
<dbReference type="SUPFAM" id="SSF52799">
    <property type="entry name" value="(Phosphotyrosine protein) phosphatases II"/>
    <property type="match status" value="1"/>
</dbReference>
<feature type="binding site" evidence="14">
    <location>
        <begin position="2202"/>
        <end position="2208"/>
    </location>
    <ligand>
        <name>substrate</name>
    </ligand>
</feature>
<evidence type="ECO:0000256" key="11">
    <source>
        <dbReference type="ARBA" id="ARBA00058215"/>
    </source>
</evidence>
<feature type="binding site" evidence="14">
    <location>
        <position position="2246"/>
    </location>
    <ligand>
        <name>substrate</name>
    </ligand>
</feature>
<evidence type="ECO:0000313" key="21">
    <source>
        <dbReference type="Ensembl" id="ENSSRHP00000030241.1"/>
    </source>
</evidence>
<feature type="active site" description="Phosphocysteine intermediate" evidence="13">
    <location>
        <position position="2202"/>
    </location>
</feature>
<dbReference type="SUPFAM" id="SSF50729">
    <property type="entry name" value="PH domain-like"/>
    <property type="match status" value="1"/>
</dbReference>
<dbReference type="SMART" id="SM00194">
    <property type="entry name" value="PTPc"/>
    <property type="match status" value="1"/>
</dbReference>
<feature type="region of interest" description="Disordered" evidence="15">
    <location>
        <begin position="255"/>
        <end position="304"/>
    </location>
</feature>
<dbReference type="InterPro" id="IPR019747">
    <property type="entry name" value="FERM_CS"/>
</dbReference>